<evidence type="ECO:0000313" key="2">
    <source>
        <dbReference type="Proteomes" id="UP000612899"/>
    </source>
</evidence>
<organism evidence="1 2">
    <name type="scientific">Rhizocola hellebori</name>
    <dbReference type="NCBI Taxonomy" id="1392758"/>
    <lineage>
        <taxon>Bacteria</taxon>
        <taxon>Bacillati</taxon>
        <taxon>Actinomycetota</taxon>
        <taxon>Actinomycetes</taxon>
        <taxon>Micromonosporales</taxon>
        <taxon>Micromonosporaceae</taxon>
        <taxon>Rhizocola</taxon>
    </lineage>
</organism>
<evidence type="ECO:0000313" key="1">
    <source>
        <dbReference type="EMBL" id="GIH06066.1"/>
    </source>
</evidence>
<protein>
    <submittedName>
        <fullName evidence="1">Uncharacterized protein</fullName>
    </submittedName>
</protein>
<proteinExistence type="predicted"/>
<dbReference type="Gene3D" id="1.10.287.1060">
    <property type="entry name" value="ESAT-6-like"/>
    <property type="match status" value="1"/>
</dbReference>
<name>A0A8J3QAF4_9ACTN</name>
<dbReference type="SUPFAM" id="SSF140453">
    <property type="entry name" value="EsxAB dimer-like"/>
    <property type="match status" value="1"/>
</dbReference>
<dbReference type="EMBL" id="BONY01000024">
    <property type="protein sequence ID" value="GIH06066.1"/>
    <property type="molecule type" value="Genomic_DNA"/>
</dbReference>
<accession>A0A8J3QAF4</accession>
<comment type="caution">
    <text evidence="1">The sequence shown here is derived from an EMBL/GenBank/DDBJ whole genome shotgun (WGS) entry which is preliminary data.</text>
</comment>
<reference evidence="1" key="1">
    <citation type="submission" date="2021-01" db="EMBL/GenBank/DDBJ databases">
        <title>Whole genome shotgun sequence of Rhizocola hellebori NBRC 109834.</title>
        <authorList>
            <person name="Komaki H."/>
            <person name="Tamura T."/>
        </authorList>
    </citation>
    <scope>NUCLEOTIDE SEQUENCE</scope>
    <source>
        <strain evidence="1">NBRC 109834</strain>
    </source>
</reference>
<dbReference type="InterPro" id="IPR036689">
    <property type="entry name" value="ESAT-6-like_sf"/>
</dbReference>
<gene>
    <name evidence="1" type="ORF">Rhe02_41330</name>
</gene>
<dbReference type="AlphaFoldDB" id="A0A8J3QAF4"/>
<sequence>MVDLPQIRAVDVDAVVEAARQLRRLGDDLRDLDHELQTKVRQPLRADWQGPAADAADERLRLTGKEAFTQLDLLATGEDHLLRFADGLTEAQALVKQAESLARRAGLHLETDGSVAFPDGWFFSSDADREPMTKAAGEVAKLLQKAVDVASQADASCAQGLTPGPLLQFWQGASGGDGFWDRAGDTVAGWFEVDFDSTPLGEAWNDFTEGDREWYERVFVDPDGQLDIFGDMNEGDAAMVDEVIGGSPDEIFGEEVVDRVHDEGLASLPDAMWDDFYEGVTDIDDKISDGWNDFTDDPVGSLGRAFGIG</sequence>
<keyword evidence="2" id="KW-1185">Reference proteome</keyword>
<dbReference type="Proteomes" id="UP000612899">
    <property type="component" value="Unassembled WGS sequence"/>
</dbReference>